<keyword evidence="3" id="KW-1185">Reference proteome</keyword>
<dbReference type="Proteomes" id="UP001386437">
    <property type="component" value="Unassembled WGS sequence"/>
</dbReference>
<feature type="region of interest" description="Disordered" evidence="1">
    <location>
        <begin position="1417"/>
        <end position="1454"/>
    </location>
</feature>
<dbReference type="RefSeq" id="WP_336599818.1">
    <property type="nucleotide sequence ID" value="NZ_JACFYJ010000039.1"/>
</dbReference>
<proteinExistence type="predicted"/>
<accession>A0ABU8IWA1</accession>
<reference evidence="2 3" key="1">
    <citation type="journal article" date="2022" name="Arch. Microbiol.">
        <title>Paraburkholderia bengalensis sp. nov. isolated from roots of Oryza sativa, IR64.</title>
        <authorList>
            <person name="Nag P."/>
            <person name="Mondal N."/>
            <person name="Sarkar J."/>
            <person name="Das S."/>
        </authorList>
    </citation>
    <scope>NUCLEOTIDE SEQUENCE [LARGE SCALE GENOMIC DNA]</scope>
    <source>
        <strain evidence="2 3">IR64_4_BI</strain>
    </source>
</reference>
<evidence type="ECO:0000313" key="3">
    <source>
        <dbReference type="Proteomes" id="UP001386437"/>
    </source>
</evidence>
<evidence type="ECO:0000256" key="1">
    <source>
        <dbReference type="SAM" id="MobiDB-lite"/>
    </source>
</evidence>
<evidence type="ECO:0008006" key="4">
    <source>
        <dbReference type="Google" id="ProtNLM"/>
    </source>
</evidence>
<dbReference type="EMBL" id="JACFYJ010000039">
    <property type="protein sequence ID" value="MEI5999820.1"/>
    <property type="molecule type" value="Genomic_DNA"/>
</dbReference>
<gene>
    <name evidence="2" type="ORF">H3V53_22215</name>
</gene>
<evidence type="ECO:0000313" key="2">
    <source>
        <dbReference type="EMBL" id="MEI5999820.1"/>
    </source>
</evidence>
<comment type="caution">
    <text evidence="2">The sequence shown here is derived from an EMBL/GenBank/DDBJ whole genome shotgun (WGS) entry which is preliminary data.</text>
</comment>
<name>A0ABU8IWA1_9BURK</name>
<feature type="compositionally biased region" description="Low complexity" evidence="1">
    <location>
        <begin position="1434"/>
        <end position="1448"/>
    </location>
</feature>
<organism evidence="2 3">
    <name type="scientific">Paraburkholderia bengalensis</name>
    <dbReference type="NCBI Taxonomy" id="2747562"/>
    <lineage>
        <taxon>Bacteria</taxon>
        <taxon>Pseudomonadati</taxon>
        <taxon>Pseudomonadota</taxon>
        <taxon>Betaproteobacteria</taxon>
        <taxon>Burkholderiales</taxon>
        <taxon>Burkholderiaceae</taxon>
        <taxon>Paraburkholderia</taxon>
    </lineage>
</organism>
<sequence length="1454" mass="160846">MLRHVDLLRTFTLPKENADEESDWTTYLNWRQGDLTWADLHAKPVTIVVGEAGVGKTTEFKDETARLISEGKAAFFVELSQLTVGDEWSIALGERYPIFEAWQHVSEDGYFLLDAVDEARLTSHVALKKALRLVRSKLQANLARVHVVISSRWTDWSVDDVQACVRESLVDPIHHARKVSATKLTLPTGDAPPAPLPKTVPEPAEVFVVSLSPLSISEARKLARAWDVSEEERFWAAVTDGGYEHLATRPLDLDWMVQLWKVKRTLGTFRELIEGSVRIRLQETNPSYNASATTLSSMRLRQGAEQLAAAAELSGHPYIACGTPSSSVRAVITPGEVLADWSDIETSRLLASALFDEATFARVKFHHRTTRAYLAACWLDAKIRAGVPFHRVQALFVAAPFGKTVLIPARRWTLSWLAVVNAKTREWIVAYFPEVLLFDGDPESWDELSADAAFVSHVRKRVTGFRPDWYNDAAEFMRVGRRLSSGLLARTLADDALPTSVKVSLFPFVVHTRLSDCAPEVFKVFADSKNSQREQLLALQTLGTVATSHQRDDIKVRLLAGAFRENDLIASALGVVDIESLSTTELVKIFAMVSSEEGYGHGPMASAIELEILPKTTVRSATTLLEAVVAGLPMPANVLSLNKFQGLKPSGAWLFDVLPACLERLLSILSTSLGECPEACVQAVLAIETIRLGWYTDHDLNNLYEQIAARPPIRWRLAEAFVRSSTMTHHITRMVWSSCLVRFSDKDLTALTHRANDEQSSPEARDLWFQLAKAVALGYLRGRARKDALAALVVGADEDARARQIAADIRGRADAQRQVHHSRVIQRGRERDVVTQRAEQRKTIETSIDHIRDASHRGTLCWLVQYSDGQSGQRDIFQVDYEAVARDFGVEASKALREGLKAAWRTFQPIDPVDYQNGTVPWAVILGLAGLYTAIAEGLDTASLDDSDAVRAACLAVWELKRPPEWFPALTTNAAMAVQRALQPWLVSEAHLKNPAGSSRRTLDLALGCSGATRAQLLAPLVADVLNLQIPSTALLKELFDAMCADVSISSNQAEELCQSLLTQRDEGTGLLSDSHWLRVWFGLSPSRAWSWFNDHLASGEAVAKAQVKQFVEAVSDFKWVKQCDAESAVNVLLQTHALVLRYRSPEQAAADKANGDMFAPSMTRLLETIPGVLAGIPGRAAHDALVALCASETDPAMKTWLISREHEHAASAVANSSVFEASDLCSLGTAIDHTPRSEHELFEQALSRLEELKTGVEEGPFSDRGLFHPGMKEKVLQLWLAARFYDTPGRRFTVHREEEVDDNNKTDIQLGAGGWKVCIEVKPVDRERVYSAVSLTSTLRDQVVGQYLKGQNSQHGILLLLRLDDKRWDVPGVGEGQFFQSLITYLQAQATLIKAEQTDVQELLVFGIDCVPPGPPIEVTRGRKPRKRKRSSAESAATTMAATDTPSESFVDK</sequence>
<protein>
    <recommendedName>
        <fullName evidence="4">ATP-binding protein</fullName>
    </recommendedName>
</protein>